<accession>L8HKV6</accession>
<dbReference type="AlphaFoldDB" id="L8HKV6"/>
<feature type="region of interest" description="Disordered" evidence="1">
    <location>
        <begin position="88"/>
        <end position="128"/>
    </location>
</feature>
<dbReference type="VEuPathDB" id="AmoebaDB:ACA1_290860"/>
<gene>
    <name evidence="2" type="ORF">ACA1_290860</name>
</gene>
<feature type="compositionally biased region" description="Low complexity" evidence="1">
    <location>
        <begin position="287"/>
        <end position="316"/>
    </location>
</feature>
<dbReference type="Proteomes" id="UP000011083">
    <property type="component" value="Unassembled WGS sequence"/>
</dbReference>
<evidence type="ECO:0000313" key="2">
    <source>
        <dbReference type="EMBL" id="ELR25308.1"/>
    </source>
</evidence>
<evidence type="ECO:0000256" key="1">
    <source>
        <dbReference type="SAM" id="MobiDB-lite"/>
    </source>
</evidence>
<feature type="compositionally biased region" description="Basic residues" evidence="1">
    <location>
        <begin position="109"/>
        <end position="124"/>
    </location>
</feature>
<sequence>MSNFINPTTNTTPIRSNTAAAPIGAAPLGAASLAATPGAPLMSGATTTPILSNTGAAPIGAAPIGAAPLGASPLGAAPLGGTTATTMLPATGTGLMGTNKHLSKQERKALKHQNKALKHDHQHGHGLTGTGLPLAGGATRGTGLTGTVMHGATNVVEHQPIVEREVIVERPVEVRREHHIQPVIHEREHQIQPVVRTEVTTERKDLVTDRNVMVPAVVEQPRLGSTGLTTADQRGIMPGAGTTGMTGAHHATIGQKIKGTVKEVQGSLTHNPMKKEEGRLLKQGIDTTGTGMGTTPGMMGTTGTTTPGMLGNTTRI</sequence>
<name>L8HKV6_ACACF</name>
<reference evidence="2 3" key="1">
    <citation type="journal article" date="2013" name="Genome Biol.">
        <title>Genome of Acanthamoeba castellanii highlights extensive lateral gene transfer and early evolution of tyrosine kinase signaling.</title>
        <authorList>
            <person name="Clarke M."/>
            <person name="Lohan A.J."/>
            <person name="Liu B."/>
            <person name="Lagkouvardos I."/>
            <person name="Roy S."/>
            <person name="Zafar N."/>
            <person name="Bertelli C."/>
            <person name="Schilde C."/>
            <person name="Kianianmomeni A."/>
            <person name="Burglin T.R."/>
            <person name="Frech C."/>
            <person name="Turcotte B."/>
            <person name="Kopec K.O."/>
            <person name="Synnott J.M."/>
            <person name="Choo C."/>
            <person name="Paponov I."/>
            <person name="Finkler A."/>
            <person name="Soon Heng Tan C."/>
            <person name="Hutchins A.P."/>
            <person name="Weinmeier T."/>
            <person name="Rattei T."/>
            <person name="Chu J.S."/>
            <person name="Gimenez G."/>
            <person name="Irimia M."/>
            <person name="Rigden D.J."/>
            <person name="Fitzpatrick D.A."/>
            <person name="Lorenzo-Morales J."/>
            <person name="Bateman A."/>
            <person name="Chiu C.H."/>
            <person name="Tang P."/>
            <person name="Hegemann P."/>
            <person name="Fromm H."/>
            <person name="Raoult D."/>
            <person name="Greub G."/>
            <person name="Miranda-Saavedra D."/>
            <person name="Chen N."/>
            <person name="Nash P."/>
            <person name="Ginger M.L."/>
            <person name="Horn M."/>
            <person name="Schaap P."/>
            <person name="Caler L."/>
            <person name="Loftus B."/>
        </authorList>
    </citation>
    <scope>NUCLEOTIDE SEQUENCE [LARGE SCALE GENOMIC DNA]</scope>
    <source>
        <strain evidence="2 3">Neff</strain>
    </source>
</reference>
<feature type="region of interest" description="Disordered" evidence="1">
    <location>
        <begin position="285"/>
        <end position="316"/>
    </location>
</feature>
<protein>
    <submittedName>
        <fullName evidence="2">Uncharacterized protein</fullName>
    </submittedName>
</protein>
<feature type="compositionally biased region" description="Low complexity" evidence="1">
    <location>
        <begin position="88"/>
        <end position="98"/>
    </location>
</feature>
<dbReference type="OrthoDB" id="5426707at2759"/>
<dbReference type="GeneID" id="14926358"/>
<proteinExistence type="predicted"/>
<evidence type="ECO:0000313" key="3">
    <source>
        <dbReference type="Proteomes" id="UP000011083"/>
    </source>
</evidence>
<dbReference type="RefSeq" id="XP_004368063.1">
    <property type="nucleotide sequence ID" value="XM_004368006.1"/>
</dbReference>
<dbReference type="EMBL" id="KB007805">
    <property type="protein sequence ID" value="ELR25308.1"/>
    <property type="molecule type" value="Genomic_DNA"/>
</dbReference>
<organism evidence="2 3">
    <name type="scientific">Acanthamoeba castellanii (strain ATCC 30010 / Neff)</name>
    <dbReference type="NCBI Taxonomy" id="1257118"/>
    <lineage>
        <taxon>Eukaryota</taxon>
        <taxon>Amoebozoa</taxon>
        <taxon>Discosea</taxon>
        <taxon>Longamoebia</taxon>
        <taxon>Centramoebida</taxon>
        <taxon>Acanthamoebidae</taxon>
        <taxon>Acanthamoeba</taxon>
    </lineage>
</organism>
<dbReference type="KEGG" id="acan:ACA1_290860"/>
<keyword evidence="3" id="KW-1185">Reference proteome</keyword>